<evidence type="ECO:0000256" key="3">
    <source>
        <dbReference type="ARBA" id="ARBA00022519"/>
    </source>
</evidence>
<comment type="caution">
    <text evidence="10">The sequence shown here is derived from an EMBL/GenBank/DDBJ whole genome shotgun (WGS) entry which is preliminary data.</text>
</comment>
<dbReference type="GO" id="GO:0015744">
    <property type="term" value="P:succinate transport"/>
    <property type="evidence" value="ECO:0007669"/>
    <property type="project" value="TreeGrafter"/>
</dbReference>
<comment type="similarity">
    <text evidence="7">Belongs to the ThrE exporter (TC 2.A.79) family.</text>
</comment>
<dbReference type="eggNOG" id="COG3610">
    <property type="taxonomic scope" value="Bacteria"/>
</dbReference>
<dbReference type="AlphaFoldDB" id="A0A0R1W3L2"/>
<sequence>MMKLLIEFIVSFLSTVGFGIITNVPRRALLPAGIAGSISWICYYLLIGNGTHIFLPNFVAAVVIGVLGNIGAVLRKVPVNTIYVPSLVSLVPGAIIFLGMKNFTSGNTGIAQQEFLNTVLIALALALGFLCSEAVAKPIRAKIQELNRS</sequence>
<dbReference type="InterPro" id="IPR024528">
    <property type="entry name" value="ThrE_2"/>
</dbReference>
<proteinExistence type="inferred from homology"/>
<evidence type="ECO:0000256" key="2">
    <source>
        <dbReference type="ARBA" id="ARBA00022475"/>
    </source>
</evidence>
<feature type="transmembrane region" description="Helical" evidence="8">
    <location>
        <begin position="81"/>
        <end position="100"/>
    </location>
</feature>
<dbReference type="Pfam" id="PF12821">
    <property type="entry name" value="ThrE_2"/>
    <property type="match status" value="1"/>
</dbReference>
<keyword evidence="11" id="KW-1185">Reference proteome</keyword>
<dbReference type="InterPro" id="IPR050539">
    <property type="entry name" value="ThrE_Dicarb/AminoAcid_Exp"/>
</dbReference>
<accession>A0A0R1W3L2</accession>
<evidence type="ECO:0000256" key="5">
    <source>
        <dbReference type="ARBA" id="ARBA00022989"/>
    </source>
</evidence>
<gene>
    <name evidence="10" type="ORF">FD16_GL002429</name>
</gene>
<dbReference type="STRING" id="1423807.FD16_GL002429"/>
<dbReference type="PANTHER" id="PTHR34390">
    <property type="entry name" value="UPF0442 PROTEIN YJJB-RELATED"/>
    <property type="match status" value="1"/>
</dbReference>
<feature type="transmembrane region" description="Helical" evidence="8">
    <location>
        <begin position="53"/>
        <end position="74"/>
    </location>
</feature>
<feature type="domain" description="Threonine/Serine exporter ThrE" evidence="9">
    <location>
        <begin position="8"/>
        <end position="134"/>
    </location>
</feature>
<evidence type="ECO:0000256" key="8">
    <source>
        <dbReference type="SAM" id="Phobius"/>
    </source>
</evidence>
<comment type="subcellular location">
    <subcellularLocation>
        <location evidence="1">Cell membrane</location>
        <topology evidence="1">Multi-pass membrane protein</topology>
    </subcellularLocation>
</comment>
<protein>
    <recommendedName>
        <fullName evidence="9">Threonine/Serine exporter ThrE domain-containing protein</fullName>
    </recommendedName>
</protein>
<evidence type="ECO:0000313" key="11">
    <source>
        <dbReference type="Proteomes" id="UP000051820"/>
    </source>
</evidence>
<keyword evidence="2" id="KW-1003">Cell membrane</keyword>
<evidence type="ECO:0000313" key="10">
    <source>
        <dbReference type="EMBL" id="KRM12433.1"/>
    </source>
</evidence>
<dbReference type="EMBL" id="AZGF01000008">
    <property type="protein sequence ID" value="KRM12433.1"/>
    <property type="molecule type" value="Genomic_DNA"/>
</dbReference>
<evidence type="ECO:0000256" key="6">
    <source>
        <dbReference type="ARBA" id="ARBA00023136"/>
    </source>
</evidence>
<evidence type="ECO:0000256" key="7">
    <source>
        <dbReference type="ARBA" id="ARBA00034125"/>
    </source>
</evidence>
<dbReference type="PANTHER" id="PTHR34390:SF1">
    <property type="entry name" value="SUCCINATE TRANSPORTER SUBUNIT YJJB-RELATED"/>
    <property type="match status" value="1"/>
</dbReference>
<feature type="transmembrane region" description="Helical" evidence="8">
    <location>
        <begin position="115"/>
        <end position="136"/>
    </location>
</feature>
<dbReference type="GO" id="GO:0005886">
    <property type="term" value="C:plasma membrane"/>
    <property type="evidence" value="ECO:0007669"/>
    <property type="project" value="UniProtKB-SubCell"/>
</dbReference>
<evidence type="ECO:0000259" key="9">
    <source>
        <dbReference type="Pfam" id="PF12821"/>
    </source>
</evidence>
<keyword evidence="4 8" id="KW-0812">Transmembrane</keyword>
<keyword evidence="6 8" id="KW-0472">Membrane</keyword>
<keyword evidence="3" id="KW-0997">Cell inner membrane</keyword>
<feature type="transmembrane region" description="Helical" evidence="8">
    <location>
        <begin position="6"/>
        <end position="22"/>
    </location>
</feature>
<evidence type="ECO:0000256" key="1">
    <source>
        <dbReference type="ARBA" id="ARBA00004651"/>
    </source>
</evidence>
<dbReference type="Proteomes" id="UP000051820">
    <property type="component" value="Unassembled WGS sequence"/>
</dbReference>
<dbReference type="PATRIC" id="fig|1423807.3.peg.2506"/>
<name>A0A0R1W3L2_9LACO</name>
<keyword evidence="5 8" id="KW-1133">Transmembrane helix</keyword>
<organism evidence="10 11">
    <name type="scientific">Paucilactobacillus suebicus DSM 5007 = KCTC 3549</name>
    <dbReference type="NCBI Taxonomy" id="1423807"/>
    <lineage>
        <taxon>Bacteria</taxon>
        <taxon>Bacillati</taxon>
        <taxon>Bacillota</taxon>
        <taxon>Bacilli</taxon>
        <taxon>Lactobacillales</taxon>
        <taxon>Lactobacillaceae</taxon>
        <taxon>Paucilactobacillus</taxon>
    </lineage>
</organism>
<feature type="transmembrane region" description="Helical" evidence="8">
    <location>
        <begin position="29"/>
        <end position="47"/>
    </location>
</feature>
<evidence type="ECO:0000256" key="4">
    <source>
        <dbReference type="ARBA" id="ARBA00022692"/>
    </source>
</evidence>
<reference evidence="10 11" key="1">
    <citation type="journal article" date="2015" name="Genome Announc.">
        <title>Expanding the biotechnology potential of lactobacilli through comparative genomics of 213 strains and associated genera.</title>
        <authorList>
            <person name="Sun Z."/>
            <person name="Harris H.M."/>
            <person name="McCann A."/>
            <person name="Guo C."/>
            <person name="Argimon S."/>
            <person name="Zhang W."/>
            <person name="Yang X."/>
            <person name="Jeffery I.B."/>
            <person name="Cooney J.C."/>
            <person name="Kagawa T.F."/>
            <person name="Liu W."/>
            <person name="Song Y."/>
            <person name="Salvetti E."/>
            <person name="Wrobel A."/>
            <person name="Rasinkangas P."/>
            <person name="Parkhill J."/>
            <person name="Rea M.C."/>
            <person name="O'Sullivan O."/>
            <person name="Ritari J."/>
            <person name="Douillard F.P."/>
            <person name="Paul Ross R."/>
            <person name="Yang R."/>
            <person name="Briner A.E."/>
            <person name="Felis G.E."/>
            <person name="de Vos W.M."/>
            <person name="Barrangou R."/>
            <person name="Klaenhammer T.R."/>
            <person name="Caufield P.W."/>
            <person name="Cui Y."/>
            <person name="Zhang H."/>
            <person name="O'Toole P.W."/>
        </authorList>
    </citation>
    <scope>NUCLEOTIDE SEQUENCE [LARGE SCALE GENOMIC DNA]</scope>
    <source>
        <strain evidence="10 11">DSM 5007</strain>
    </source>
</reference>